<dbReference type="EMBL" id="CP066775">
    <property type="protein sequence ID" value="QQL51419.1"/>
    <property type="molecule type" value="Genomic_DNA"/>
</dbReference>
<protein>
    <submittedName>
        <fullName evidence="1">GNAT family N-acetyltransferase</fullName>
    </submittedName>
</protein>
<dbReference type="InterPro" id="IPR016181">
    <property type="entry name" value="Acyl_CoA_acyltransferase"/>
</dbReference>
<evidence type="ECO:0000313" key="1">
    <source>
        <dbReference type="EMBL" id="QQL51419.1"/>
    </source>
</evidence>
<dbReference type="GO" id="GO:0016747">
    <property type="term" value="F:acyltransferase activity, transferring groups other than amino-acyl groups"/>
    <property type="evidence" value="ECO:0007669"/>
    <property type="project" value="InterPro"/>
</dbReference>
<dbReference type="CDD" id="cd04301">
    <property type="entry name" value="NAT_SF"/>
    <property type="match status" value="1"/>
</dbReference>
<dbReference type="PANTHER" id="PTHR43233">
    <property type="entry name" value="FAMILY N-ACETYLTRANSFERASE, PUTATIVE (AFU_ORTHOLOGUE AFUA_6G03350)-RELATED"/>
    <property type="match status" value="1"/>
</dbReference>
<proteinExistence type="predicted"/>
<accession>A0A6I4HYI7</accession>
<evidence type="ECO:0000313" key="2">
    <source>
        <dbReference type="Proteomes" id="UP000429232"/>
    </source>
</evidence>
<dbReference type="Pfam" id="PF13508">
    <property type="entry name" value="Acetyltransf_7"/>
    <property type="match status" value="1"/>
</dbReference>
<dbReference type="SUPFAM" id="SSF55729">
    <property type="entry name" value="Acyl-CoA N-acyltransferases (Nat)"/>
    <property type="match status" value="1"/>
</dbReference>
<dbReference type="AlphaFoldDB" id="A0A6I4HYI7"/>
<sequence>MENNNSFEELRHEGYSVTNNLSMIDTEAVYQFMINESYWAQGMPKEKFGIAINNSMVFGVIKEDITAGFARVITDKATFAYLCDVFIAKDYRGKGLGKFLINEIVNHPQLQGLRRWSLATRDAHGLYKQFGFAEISKPEIWMEKYKPYIEQGS</sequence>
<name>A0A6I4HYI7_9SPHI</name>
<dbReference type="PROSITE" id="PS51186">
    <property type="entry name" value="GNAT"/>
    <property type="match status" value="1"/>
</dbReference>
<organism evidence="1 2">
    <name type="scientific">Mucilaginibacter ginkgonis</name>
    <dbReference type="NCBI Taxonomy" id="2682091"/>
    <lineage>
        <taxon>Bacteria</taxon>
        <taxon>Pseudomonadati</taxon>
        <taxon>Bacteroidota</taxon>
        <taxon>Sphingobacteriia</taxon>
        <taxon>Sphingobacteriales</taxon>
        <taxon>Sphingobacteriaceae</taxon>
        <taxon>Mucilaginibacter</taxon>
    </lineage>
</organism>
<dbReference type="InterPro" id="IPR000182">
    <property type="entry name" value="GNAT_dom"/>
</dbReference>
<keyword evidence="1" id="KW-0808">Transferase</keyword>
<dbReference type="Proteomes" id="UP000429232">
    <property type="component" value="Chromosome"/>
</dbReference>
<dbReference type="InterPro" id="IPR053144">
    <property type="entry name" value="Acetyltransferase_Butenolide"/>
</dbReference>
<keyword evidence="2" id="KW-1185">Reference proteome</keyword>
<gene>
    <name evidence="1" type="ORF">GO620_008250</name>
</gene>
<dbReference type="PANTHER" id="PTHR43233:SF1">
    <property type="entry name" value="FAMILY N-ACETYLTRANSFERASE, PUTATIVE (AFU_ORTHOLOGUE AFUA_6G03350)-RELATED"/>
    <property type="match status" value="1"/>
</dbReference>
<dbReference type="RefSeq" id="WP_157524140.1">
    <property type="nucleotide sequence ID" value="NZ_CP066775.1"/>
</dbReference>
<dbReference type="KEGG" id="mgik:GO620_008250"/>
<reference evidence="1 2" key="1">
    <citation type="submission" date="2020-12" db="EMBL/GenBank/DDBJ databases">
        <title>HMF7856_wgs.fasta genome submission.</title>
        <authorList>
            <person name="Kang H."/>
            <person name="Kim H."/>
            <person name="Joh K."/>
        </authorList>
    </citation>
    <scope>NUCLEOTIDE SEQUENCE [LARGE SCALE GENOMIC DNA]</scope>
    <source>
        <strain evidence="1 2">HMF7856</strain>
    </source>
</reference>
<dbReference type="Gene3D" id="3.40.630.30">
    <property type="match status" value="1"/>
</dbReference>